<sequence>MLVETLGSDLNSESNFEVLNRKSRVIFHPKFFIPRIQNGGGSAGIWGCIENELIITLLNPKIHICKNSAKIGNELHNPIKSAISKCTLQSAHLRNNDILTELFILSNTFQLLFN</sequence>
<gene>
    <name evidence="1" type="ORF">BpHYR1_011560</name>
</gene>
<protein>
    <submittedName>
        <fullName evidence="1">Uncharacterized protein</fullName>
    </submittedName>
</protein>
<dbReference type="EMBL" id="REGN01000888">
    <property type="protein sequence ID" value="RNA38341.1"/>
    <property type="molecule type" value="Genomic_DNA"/>
</dbReference>
<evidence type="ECO:0000313" key="1">
    <source>
        <dbReference type="EMBL" id="RNA38341.1"/>
    </source>
</evidence>
<dbReference type="AlphaFoldDB" id="A0A3M7SR46"/>
<dbReference type="OrthoDB" id="4843387at2759"/>
<organism evidence="1 2">
    <name type="scientific">Brachionus plicatilis</name>
    <name type="common">Marine rotifer</name>
    <name type="synonym">Brachionus muelleri</name>
    <dbReference type="NCBI Taxonomy" id="10195"/>
    <lineage>
        <taxon>Eukaryota</taxon>
        <taxon>Metazoa</taxon>
        <taxon>Spiralia</taxon>
        <taxon>Gnathifera</taxon>
        <taxon>Rotifera</taxon>
        <taxon>Eurotatoria</taxon>
        <taxon>Monogononta</taxon>
        <taxon>Pseudotrocha</taxon>
        <taxon>Ploima</taxon>
        <taxon>Brachionidae</taxon>
        <taxon>Brachionus</taxon>
    </lineage>
</organism>
<name>A0A3M7SR46_BRAPC</name>
<reference evidence="1 2" key="1">
    <citation type="journal article" date="2018" name="Sci. Rep.">
        <title>Genomic signatures of local adaptation to the degree of environmental predictability in rotifers.</title>
        <authorList>
            <person name="Franch-Gras L."/>
            <person name="Hahn C."/>
            <person name="Garcia-Roger E.M."/>
            <person name="Carmona M.J."/>
            <person name="Serra M."/>
            <person name="Gomez A."/>
        </authorList>
    </citation>
    <scope>NUCLEOTIDE SEQUENCE [LARGE SCALE GENOMIC DNA]</scope>
    <source>
        <strain evidence="1">HYR1</strain>
    </source>
</reference>
<evidence type="ECO:0000313" key="2">
    <source>
        <dbReference type="Proteomes" id="UP000276133"/>
    </source>
</evidence>
<proteinExistence type="predicted"/>
<dbReference type="Proteomes" id="UP000276133">
    <property type="component" value="Unassembled WGS sequence"/>
</dbReference>
<comment type="caution">
    <text evidence="1">The sequence shown here is derived from an EMBL/GenBank/DDBJ whole genome shotgun (WGS) entry which is preliminary data.</text>
</comment>
<keyword evidence="2" id="KW-1185">Reference proteome</keyword>
<accession>A0A3M7SR46</accession>